<dbReference type="AlphaFoldDB" id="A0AAW1R0D3"/>
<dbReference type="GO" id="GO:0005783">
    <property type="term" value="C:endoplasmic reticulum"/>
    <property type="evidence" value="ECO:0007669"/>
    <property type="project" value="InterPro"/>
</dbReference>
<feature type="region of interest" description="Disordered" evidence="12">
    <location>
        <begin position="443"/>
        <end position="494"/>
    </location>
</feature>
<name>A0AAW1R0D3_9CHLO</name>
<evidence type="ECO:0000256" key="1">
    <source>
        <dbReference type="ARBA" id="ARBA00000900"/>
    </source>
</evidence>
<evidence type="ECO:0000256" key="12">
    <source>
        <dbReference type="SAM" id="MobiDB-lite"/>
    </source>
</evidence>
<keyword evidence="5" id="KW-0808">Transferase</keyword>
<evidence type="ECO:0000256" key="3">
    <source>
        <dbReference type="ARBA" id="ARBA00004906"/>
    </source>
</evidence>
<evidence type="ECO:0000256" key="6">
    <source>
        <dbReference type="ARBA" id="ARBA00022723"/>
    </source>
</evidence>
<comment type="catalytic activity">
    <reaction evidence="1">
        <text>S-ubiquitinyl-[E2 ubiquitin-conjugating enzyme]-L-cysteine + [acceptor protein]-L-lysine = [E2 ubiquitin-conjugating enzyme]-L-cysteine + N(6)-ubiquitinyl-[acceptor protein]-L-lysine.</text>
        <dbReference type="EC" id="2.3.2.27"/>
    </reaction>
</comment>
<evidence type="ECO:0000313" key="15">
    <source>
        <dbReference type="Proteomes" id="UP001445335"/>
    </source>
</evidence>
<keyword evidence="10" id="KW-0472">Membrane</keyword>
<evidence type="ECO:0000256" key="7">
    <source>
        <dbReference type="ARBA" id="ARBA00022771"/>
    </source>
</evidence>
<keyword evidence="15" id="KW-1185">Reference proteome</keyword>
<dbReference type="GO" id="GO:0008270">
    <property type="term" value="F:zinc ion binding"/>
    <property type="evidence" value="ECO:0007669"/>
    <property type="project" value="UniProtKB-KW"/>
</dbReference>
<evidence type="ECO:0000256" key="4">
    <source>
        <dbReference type="ARBA" id="ARBA00012483"/>
    </source>
</evidence>
<dbReference type="GO" id="GO:0006511">
    <property type="term" value="P:ubiquitin-dependent protein catabolic process"/>
    <property type="evidence" value="ECO:0007669"/>
    <property type="project" value="InterPro"/>
</dbReference>
<feature type="compositionally biased region" description="Low complexity" evidence="12">
    <location>
        <begin position="129"/>
        <end position="141"/>
    </location>
</feature>
<keyword evidence="7 11" id="KW-0863">Zinc-finger</keyword>
<evidence type="ECO:0000259" key="13">
    <source>
        <dbReference type="PROSITE" id="PS50089"/>
    </source>
</evidence>
<feature type="region of interest" description="Disordered" evidence="12">
    <location>
        <begin position="268"/>
        <end position="370"/>
    </location>
</feature>
<keyword evidence="8" id="KW-0833">Ubl conjugation pathway</keyword>
<keyword evidence="9" id="KW-0862">Zinc</keyword>
<feature type="compositionally biased region" description="Polar residues" evidence="12">
    <location>
        <begin position="483"/>
        <end position="494"/>
    </location>
</feature>
<evidence type="ECO:0000256" key="10">
    <source>
        <dbReference type="ARBA" id="ARBA00023136"/>
    </source>
</evidence>
<dbReference type="SUPFAM" id="SSF57850">
    <property type="entry name" value="RING/U-box"/>
    <property type="match status" value="1"/>
</dbReference>
<evidence type="ECO:0000256" key="9">
    <source>
        <dbReference type="ARBA" id="ARBA00022833"/>
    </source>
</evidence>
<feature type="region of interest" description="Disordered" evidence="12">
    <location>
        <begin position="33"/>
        <end position="147"/>
    </location>
</feature>
<gene>
    <name evidence="14" type="ORF">WJX81_005441</name>
</gene>
<dbReference type="InterPro" id="IPR013083">
    <property type="entry name" value="Znf_RING/FYVE/PHD"/>
</dbReference>
<comment type="subcellular location">
    <subcellularLocation>
        <location evidence="2">Endomembrane system</location>
    </subcellularLocation>
</comment>
<proteinExistence type="predicted"/>
<accession>A0AAW1R0D3</accession>
<organism evidence="14 15">
    <name type="scientific">Elliptochloris bilobata</name>
    <dbReference type="NCBI Taxonomy" id="381761"/>
    <lineage>
        <taxon>Eukaryota</taxon>
        <taxon>Viridiplantae</taxon>
        <taxon>Chlorophyta</taxon>
        <taxon>core chlorophytes</taxon>
        <taxon>Trebouxiophyceae</taxon>
        <taxon>Trebouxiophyceae incertae sedis</taxon>
        <taxon>Elliptochloris clade</taxon>
        <taxon>Elliptochloris</taxon>
    </lineage>
</organism>
<evidence type="ECO:0000256" key="11">
    <source>
        <dbReference type="PROSITE-ProRule" id="PRU00175"/>
    </source>
</evidence>
<dbReference type="InterPro" id="IPR027973">
    <property type="entry name" value="FSAF1-like"/>
</dbReference>
<dbReference type="PROSITE" id="PS00518">
    <property type="entry name" value="ZF_RING_1"/>
    <property type="match status" value="1"/>
</dbReference>
<dbReference type="EC" id="2.3.2.27" evidence="4"/>
<protein>
    <recommendedName>
        <fullName evidence="4">RING-type E3 ubiquitin transferase</fullName>
        <ecNumber evidence="4">2.3.2.27</ecNumber>
    </recommendedName>
</protein>
<dbReference type="Pfam" id="PF15375">
    <property type="entry name" value="FSAF1"/>
    <property type="match status" value="1"/>
</dbReference>
<evidence type="ECO:0000256" key="2">
    <source>
        <dbReference type="ARBA" id="ARBA00004308"/>
    </source>
</evidence>
<dbReference type="GO" id="GO:0061630">
    <property type="term" value="F:ubiquitin protein ligase activity"/>
    <property type="evidence" value="ECO:0007669"/>
    <property type="project" value="UniProtKB-EC"/>
</dbReference>
<reference evidence="14 15" key="1">
    <citation type="journal article" date="2024" name="Nat. Commun.">
        <title>Phylogenomics reveals the evolutionary origins of lichenization in chlorophyte algae.</title>
        <authorList>
            <person name="Puginier C."/>
            <person name="Libourel C."/>
            <person name="Otte J."/>
            <person name="Skaloud P."/>
            <person name="Haon M."/>
            <person name="Grisel S."/>
            <person name="Petersen M."/>
            <person name="Berrin J.G."/>
            <person name="Delaux P.M."/>
            <person name="Dal Grande F."/>
            <person name="Keller J."/>
        </authorList>
    </citation>
    <scope>NUCLEOTIDE SEQUENCE [LARGE SCALE GENOMIC DNA]</scope>
    <source>
        <strain evidence="14 15">SAG 245.80</strain>
    </source>
</reference>
<dbReference type="Gene3D" id="3.30.40.10">
    <property type="entry name" value="Zinc/RING finger domain, C3HC4 (zinc finger)"/>
    <property type="match status" value="1"/>
</dbReference>
<dbReference type="InterPro" id="IPR045103">
    <property type="entry name" value="RNF5/RNF185-like"/>
</dbReference>
<sequence length="549" mass="58209">MKRQRQPLQATEAEERAAKRLAAHGEAFLSLFGDSATAPPTMPANQMNVSAVGAAAGPPESHEAGGSSDEEADGGATCSGVEEVVFQPRGRKGSGTPGRRLNANSQPGPAAARSERRRFLSGAAERVHSSAALSAAPPTAGGPRGWNAEEQKDFEKMRQEVHMCGAAALDKRQRKAFEAARLQSLNARAEKAPRTVAAIGLGMAKKRTERERQAQEDAIDAGLLQRKGLGKKRRRAALAACTGARGGAAGLREDNGAFRGGVLRVHLAGDSLGGKRGGARSARSAGGPRKGKAASKESKKTMKLSETAGRKAAAKPKAAKKHHLILAEPAPQKAPTEELSMLHSSTATEAPPAAEQSALGPSSKPGVSGWKTRASDNLEWAQELFRRAKAGALGALHRSPVVTLCGHLYCWPCLYRWMQVQSHCRVCPVCKAGIEQDKVVPIYGRGGENTDPRQKLQASAKQDAEDEASVPRRPAGQRVEPVQRTQLLQPGNSNLQPGLGIIPTLFGLQHAPGQGGFPEPLTPEQQHQAFLSRLLLMLGSFVIMCLLLF</sequence>
<evidence type="ECO:0000313" key="14">
    <source>
        <dbReference type="EMBL" id="KAK9826832.1"/>
    </source>
</evidence>
<dbReference type="PROSITE" id="PS50089">
    <property type="entry name" value="ZF_RING_2"/>
    <property type="match status" value="1"/>
</dbReference>
<dbReference type="EMBL" id="JALJOU010000062">
    <property type="protein sequence ID" value="KAK9826832.1"/>
    <property type="molecule type" value="Genomic_DNA"/>
</dbReference>
<dbReference type="InterPro" id="IPR017907">
    <property type="entry name" value="Znf_RING_CS"/>
</dbReference>
<comment type="caution">
    <text evidence="14">The sequence shown here is derived from an EMBL/GenBank/DDBJ whole genome shotgun (WGS) entry which is preliminary data.</text>
</comment>
<dbReference type="Proteomes" id="UP001445335">
    <property type="component" value="Unassembled WGS sequence"/>
</dbReference>
<dbReference type="InterPro" id="IPR001841">
    <property type="entry name" value="Znf_RING"/>
</dbReference>
<evidence type="ECO:0000256" key="8">
    <source>
        <dbReference type="ARBA" id="ARBA00022786"/>
    </source>
</evidence>
<feature type="compositionally biased region" description="Basic residues" evidence="12">
    <location>
        <begin position="312"/>
        <end position="324"/>
    </location>
</feature>
<evidence type="ECO:0000256" key="5">
    <source>
        <dbReference type="ARBA" id="ARBA00022679"/>
    </source>
</evidence>
<keyword evidence="6" id="KW-0479">Metal-binding</keyword>
<comment type="pathway">
    <text evidence="3">Protein modification; protein ubiquitination.</text>
</comment>
<feature type="domain" description="RING-type" evidence="13">
    <location>
        <begin position="405"/>
        <end position="431"/>
    </location>
</feature>
<dbReference type="PANTHER" id="PTHR12313">
    <property type="entry name" value="E3 UBIQUITIN-PROTEIN LIGASE RNF5-RELATED"/>
    <property type="match status" value="1"/>
</dbReference>